<feature type="domain" description="Lipoyl-binding" evidence="4">
    <location>
        <begin position="78"/>
        <end position="162"/>
    </location>
</feature>
<dbReference type="EMBL" id="CAFBMR010000153">
    <property type="protein sequence ID" value="CAB4932402.1"/>
    <property type="molecule type" value="Genomic_DNA"/>
</dbReference>
<dbReference type="GO" id="GO:0003989">
    <property type="term" value="F:acetyl-CoA carboxylase activity"/>
    <property type="evidence" value="ECO:0007669"/>
    <property type="project" value="InterPro"/>
</dbReference>
<accession>A0A6J7IPZ1</accession>
<keyword evidence="2" id="KW-0092">Biotin</keyword>
<dbReference type="InterPro" id="IPR050709">
    <property type="entry name" value="Biotin_Carboxyl_Carrier/Decarb"/>
</dbReference>
<dbReference type="InterPro" id="IPR011053">
    <property type="entry name" value="Single_hybrid_motif"/>
</dbReference>
<evidence type="ECO:0000259" key="4">
    <source>
        <dbReference type="PROSITE" id="PS50968"/>
    </source>
</evidence>
<dbReference type="PANTHER" id="PTHR45266:SF3">
    <property type="entry name" value="OXALOACETATE DECARBOXYLASE ALPHA CHAIN"/>
    <property type="match status" value="1"/>
</dbReference>
<protein>
    <recommendedName>
        <fullName evidence="1">Biotin carboxyl carrier protein of acetyl-CoA carboxylase</fullName>
    </recommendedName>
</protein>
<evidence type="ECO:0000313" key="5">
    <source>
        <dbReference type="EMBL" id="CAB4932402.1"/>
    </source>
</evidence>
<evidence type="ECO:0000256" key="2">
    <source>
        <dbReference type="ARBA" id="ARBA00023267"/>
    </source>
</evidence>
<dbReference type="GO" id="GO:0009317">
    <property type="term" value="C:acetyl-CoA carboxylase complex"/>
    <property type="evidence" value="ECO:0007669"/>
    <property type="project" value="InterPro"/>
</dbReference>
<evidence type="ECO:0000256" key="1">
    <source>
        <dbReference type="ARBA" id="ARBA00017562"/>
    </source>
</evidence>
<organism evidence="5">
    <name type="scientific">freshwater metagenome</name>
    <dbReference type="NCBI Taxonomy" id="449393"/>
    <lineage>
        <taxon>unclassified sequences</taxon>
        <taxon>metagenomes</taxon>
        <taxon>ecological metagenomes</taxon>
    </lineage>
</organism>
<dbReference type="NCBIfam" id="TIGR00531">
    <property type="entry name" value="BCCP"/>
    <property type="match status" value="1"/>
</dbReference>
<dbReference type="Gene3D" id="2.40.50.100">
    <property type="match status" value="1"/>
</dbReference>
<evidence type="ECO:0000256" key="3">
    <source>
        <dbReference type="SAM" id="MobiDB-lite"/>
    </source>
</evidence>
<dbReference type="InterPro" id="IPR001249">
    <property type="entry name" value="AcCoA_biotinCC"/>
</dbReference>
<gene>
    <name evidence="5" type="ORF">UFOPK3610_02001</name>
</gene>
<feature type="region of interest" description="Disordered" evidence="3">
    <location>
        <begin position="66"/>
        <end position="86"/>
    </location>
</feature>
<dbReference type="Pfam" id="PF00364">
    <property type="entry name" value="Biotin_lipoyl"/>
    <property type="match status" value="1"/>
</dbReference>
<dbReference type="InterPro" id="IPR000089">
    <property type="entry name" value="Biotin_lipoyl"/>
</dbReference>
<reference evidence="5" key="1">
    <citation type="submission" date="2020-05" db="EMBL/GenBank/DDBJ databases">
        <authorList>
            <person name="Chiriac C."/>
            <person name="Salcher M."/>
            <person name="Ghai R."/>
            <person name="Kavagutti S V."/>
        </authorList>
    </citation>
    <scope>NUCLEOTIDE SEQUENCE</scope>
</reference>
<name>A0A6J7IPZ1_9ZZZZ</name>
<dbReference type="GO" id="GO:0006633">
    <property type="term" value="P:fatty acid biosynthetic process"/>
    <property type="evidence" value="ECO:0007669"/>
    <property type="project" value="InterPro"/>
</dbReference>
<proteinExistence type="predicted"/>
<dbReference type="CDD" id="cd06850">
    <property type="entry name" value="biotinyl_domain"/>
    <property type="match status" value="1"/>
</dbReference>
<sequence>MALSPEDIRALISAFQSSDWDEMSLQYGDTRLDLTRNGHPPVGRQNAPVAAAPAAPVAAPVAASAPVAPAAPAAPSGPTSVAHPDGHKVTSPSLGLFWRSPQPGAPAFVEVGQQVDAEDTVCIVEVMKLMNHVKAGVSGKVVAILVDNGAMVEFGQTLVVIEPGA</sequence>
<dbReference type="PROSITE" id="PS50968">
    <property type="entry name" value="BIOTINYL_LIPOYL"/>
    <property type="match status" value="1"/>
</dbReference>
<dbReference type="AlphaFoldDB" id="A0A6J7IPZ1"/>
<feature type="compositionally biased region" description="Low complexity" evidence="3">
    <location>
        <begin position="66"/>
        <end position="76"/>
    </location>
</feature>
<dbReference type="SUPFAM" id="SSF51230">
    <property type="entry name" value="Single hybrid motif"/>
    <property type="match status" value="1"/>
</dbReference>
<dbReference type="PANTHER" id="PTHR45266">
    <property type="entry name" value="OXALOACETATE DECARBOXYLASE ALPHA CHAIN"/>
    <property type="match status" value="1"/>
</dbReference>
<dbReference type="PRINTS" id="PR01071">
    <property type="entry name" value="ACOABIOTINCC"/>
</dbReference>